<gene>
    <name evidence="2" type="ORF">CAZ10_09840</name>
</gene>
<evidence type="ECO:0000256" key="1">
    <source>
        <dbReference type="SAM" id="MobiDB-lite"/>
    </source>
</evidence>
<protein>
    <submittedName>
        <fullName evidence="2">Uncharacterized protein</fullName>
    </submittedName>
</protein>
<accession>A0A241XRT7</accession>
<feature type="region of interest" description="Disordered" evidence="1">
    <location>
        <begin position="1"/>
        <end position="25"/>
    </location>
</feature>
<name>A0A241XRT7_PSEAI</name>
<dbReference type="EMBL" id="NFFZ01000004">
    <property type="protein sequence ID" value="OTI63127.1"/>
    <property type="molecule type" value="Genomic_DNA"/>
</dbReference>
<evidence type="ECO:0000313" key="2">
    <source>
        <dbReference type="EMBL" id="OTI63127.1"/>
    </source>
</evidence>
<dbReference type="AlphaFoldDB" id="A0A241XRT7"/>
<proteinExistence type="predicted"/>
<comment type="caution">
    <text evidence="2">The sequence shown here is derived from an EMBL/GenBank/DDBJ whole genome shotgun (WGS) entry which is preliminary data.</text>
</comment>
<evidence type="ECO:0000313" key="3">
    <source>
        <dbReference type="Proteomes" id="UP000194857"/>
    </source>
</evidence>
<dbReference type="RefSeq" id="WP_065327561.1">
    <property type="nucleotide sequence ID" value="NZ_NFFZ01000004.1"/>
</dbReference>
<organism evidence="2 3">
    <name type="scientific">Pseudomonas aeruginosa</name>
    <dbReference type="NCBI Taxonomy" id="287"/>
    <lineage>
        <taxon>Bacteria</taxon>
        <taxon>Pseudomonadati</taxon>
        <taxon>Pseudomonadota</taxon>
        <taxon>Gammaproteobacteria</taxon>
        <taxon>Pseudomonadales</taxon>
        <taxon>Pseudomonadaceae</taxon>
        <taxon>Pseudomonas</taxon>
    </lineage>
</organism>
<sequence>MTTQTQKPETPTSSAPTQPKPFSNVNDWFLAQEPGRQDVLREDKWMLASAAFDAGLRSGAAGNGVTVIGFRCRPTGSSSETEWTHVYHRAPDSFEIRECEIQSISVPTPAEQPQGAPIAHIDSSTDSGVTLTSAGHDRISEIDDAPLYLGAAASVQHAPVPKNYEARVDFLVALLEAGLKKWEDNQDDDRDQLLVLADTVAPLFTSFAADSTHAVALQAALGIVDKLIHTANQPSRDDLQSARTKIESSLLSLYGTAAPQSGDDSSTLARVCDLLGIGTAARTPSVILTNISNLKHFSDLLDAVEHDFFMVPGEPSDEPEDEGCEPDDVCLLNRWGSSREQYVEQFRKALPRLLLEMDVLQPPAAYEHVLDMGEGQQRTSLTPHNNNPFGKPGIDYDSAFSVTSEPLFRARKALASRSDNA</sequence>
<dbReference type="Proteomes" id="UP000194857">
    <property type="component" value="Unassembled WGS sequence"/>
</dbReference>
<reference evidence="2 3" key="1">
    <citation type="submission" date="2017-05" db="EMBL/GenBank/DDBJ databases">
        <authorList>
            <person name="Song R."/>
            <person name="Chenine A.L."/>
            <person name="Ruprecht R.M."/>
        </authorList>
    </citation>
    <scope>NUCLEOTIDE SEQUENCE [LARGE SCALE GENOMIC DNA]</scope>
    <source>
        <strain evidence="2 3">S567_C10_BS</strain>
    </source>
</reference>